<keyword evidence="1" id="KW-0732">Signal</keyword>
<keyword evidence="3" id="KW-1185">Reference proteome</keyword>
<evidence type="ECO:0000313" key="2">
    <source>
        <dbReference type="EMBL" id="KAF7284449.1"/>
    </source>
</evidence>
<accession>A0A834IQM9</accession>
<gene>
    <name evidence="2" type="ORF">GWI33_022043</name>
</gene>
<reference evidence="2" key="1">
    <citation type="submission" date="2020-08" db="EMBL/GenBank/DDBJ databases">
        <title>Genome sequencing and assembly of the red palm weevil Rhynchophorus ferrugineus.</title>
        <authorList>
            <person name="Dias G.B."/>
            <person name="Bergman C.M."/>
            <person name="Manee M."/>
        </authorList>
    </citation>
    <scope>NUCLEOTIDE SEQUENCE</scope>
    <source>
        <strain evidence="2">AA-2017</strain>
        <tissue evidence="2">Whole larva</tissue>
    </source>
</reference>
<sequence>MPMDILKVTFLFLFYCWVTEAFPVSDPGKTGKTFNFLGSDGGHKPGGGHHHGGNIYMLITSSTSSRHQCLYL</sequence>
<dbReference type="EMBL" id="JAACXV010000077">
    <property type="protein sequence ID" value="KAF7284449.1"/>
    <property type="molecule type" value="Genomic_DNA"/>
</dbReference>
<dbReference type="AlphaFoldDB" id="A0A834IQM9"/>
<organism evidence="2 3">
    <name type="scientific">Rhynchophorus ferrugineus</name>
    <name type="common">Red palm weevil</name>
    <name type="synonym">Curculio ferrugineus</name>
    <dbReference type="NCBI Taxonomy" id="354439"/>
    <lineage>
        <taxon>Eukaryota</taxon>
        <taxon>Metazoa</taxon>
        <taxon>Ecdysozoa</taxon>
        <taxon>Arthropoda</taxon>
        <taxon>Hexapoda</taxon>
        <taxon>Insecta</taxon>
        <taxon>Pterygota</taxon>
        <taxon>Neoptera</taxon>
        <taxon>Endopterygota</taxon>
        <taxon>Coleoptera</taxon>
        <taxon>Polyphaga</taxon>
        <taxon>Cucujiformia</taxon>
        <taxon>Curculionidae</taxon>
        <taxon>Dryophthorinae</taxon>
        <taxon>Rhynchophorus</taxon>
    </lineage>
</organism>
<feature type="signal peptide" evidence="1">
    <location>
        <begin position="1"/>
        <end position="21"/>
    </location>
</feature>
<protein>
    <submittedName>
        <fullName evidence="2">Uncharacterized protein</fullName>
    </submittedName>
</protein>
<comment type="caution">
    <text evidence="2">The sequence shown here is derived from an EMBL/GenBank/DDBJ whole genome shotgun (WGS) entry which is preliminary data.</text>
</comment>
<name>A0A834IQM9_RHYFE</name>
<proteinExistence type="predicted"/>
<dbReference type="Proteomes" id="UP000625711">
    <property type="component" value="Unassembled WGS sequence"/>
</dbReference>
<evidence type="ECO:0000313" key="3">
    <source>
        <dbReference type="Proteomes" id="UP000625711"/>
    </source>
</evidence>
<evidence type="ECO:0000256" key="1">
    <source>
        <dbReference type="SAM" id="SignalP"/>
    </source>
</evidence>
<feature type="chain" id="PRO_5032298281" evidence="1">
    <location>
        <begin position="22"/>
        <end position="72"/>
    </location>
</feature>